<organism evidence="4 5">
    <name type="scientific">Cohnella yongneupensis</name>
    <dbReference type="NCBI Taxonomy" id="425006"/>
    <lineage>
        <taxon>Bacteria</taxon>
        <taxon>Bacillati</taxon>
        <taxon>Bacillota</taxon>
        <taxon>Bacilli</taxon>
        <taxon>Bacillales</taxon>
        <taxon>Paenibacillaceae</taxon>
        <taxon>Cohnella</taxon>
    </lineage>
</organism>
<evidence type="ECO:0000256" key="3">
    <source>
        <dbReference type="SAM" id="Phobius"/>
    </source>
</evidence>
<evidence type="ECO:0000256" key="1">
    <source>
        <dbReference type="ARBA" id="ARBA00004241"/>
    </source>
</evidence>
<comment type="subcellular location">
    <subcellularLocation>
        <location evidence="1">Cell surface</location>
    </subcellularLocation>
</comment>
<dbReference type="Proteomes" id="UP001596108">
    <property type="component" value="Unassembled WGS sequence"/>
</dbReference>
<comment type="caution">
    <text evidence="4">The sequence shown here is derived from an EMBL/GenBank/DDBJ whole genome shotgun (WGS) entry which is preliminary data.</text>
</comment>
<evidence type="ECO:0000313" key="4">
    <source>
        <dbReference type="EMBL" id="MFC5531232.1"/>
    </source>
</evidence>
<dbReference type="InterPro" id="IPR012902">
    <property type="entry name" value="N_methyl_site"/>
</dbReference>
<feature type="transmembrane region" description="Helical" evidence="3">
    <location>
        <begin position="27"/>
        <end position="47"/>
    </location>
</feature>
<evidence type="ECO:0000313" key="5">
    <source>
        <dbReference type="Proteomes" id="UP001596108"/>
    </source>
</evidence>
<dbReference type="NCBIfam" id="TIGR02532">
    <property type="entry name" value="IV_pilin_GFxxxE"/>
    <property type="match status" value="1"/>
</dbReference>
<keyword evidence="3" id="KW-0472">Membrane</keyword>
<keyword evidence="3" id="KW-1133">Transmembrane helix</keyword>
<dbReference type="RefSeq" id="WP_378113187.1">
    <property type="nucleotide sequence ID" value="NZ_JBHSNC010000052.1"/>
</dbReference>
<keyword evidence="2" id="KW-0178">Competence</keyword>
<accession>A0ABW0R4N4</accession>
<name>A0ABW0R4N4_9BACL</name>
<dbReference type="EMBL" id="JBHSNC010000052">
    <property type="protein sequence ID" value="MFC5531232.1"/>
    <property type="molecule type" value="Genomic_DNA"/>
</dbReference>
<proteinExistence type="predicted"/>
<reference evidence="5" key="1">
    <citation type="journal article" date="2019" name="Int. J. Syst. Evol. Microbiol.">
        <title>The Global Catalogue of Microorganisms (GCM) 10K type strain sequencing project: providing services to taxonomists for standard genome sequencing and annotation.</title>
        <authorList>
            <consortium name="The Broad Institute Genomics Platform"/>
            <consortium name="The Broad Institute Genome Sequencing Center for Infectious Disease"/>
            <person name="Wu L."/>
            <person name="Ma J."/>
        </authorList>
    </citation>
    <scope>NUCLEOTIDE SEQUENCE [LARGE SCALE GENOMIC DNA]</scope>
    <source>
        <strain evidence="5">CGMCC 1.18578</strain>
    </source>
</reference>
<keyword evidence="3" id="KW-0812">Transmembrane</keyword>
<keyword evidence="5" id="KW-1185">Reference proteome</keyword>
<protein>
    <submittedName>
        <fullName evidence="4">Type II secretion system protein J</fullName>
    </submittedName>
</protein>
<gene>
    <name evidence="4" type="ORF">ACFPQ4_17575</name>
</gene>
<dbReference type="Pfam" id="PF07963">
    <property type="entry name" value="N_methyl"/>
    <property type="match status" value="1"/>
</dbReference>
<evidence type="ECO:0000256" key="2">
    <source>
        <dbReference type="ARBA" id="ARBA00023287"/>
    </source>
</evidence>
<sequence>MATNLAEDELLKSGQDRNDRGMTMIEVLSALVILSMLAMVLYAFLFMGISMHKRILAETQIRNQGDVVISQVISELKDAIYVTQGASDKEITFVKWAKVNESTYDPETYVNTYKMRIEPFELLDGHPLYGIGVYDGDNHLVRRFDMTSPLSLRVAATAVESPLSQLTALNDRMVNVKLMYENEKPGVTVASKLENPKYEIQTRIPLFRSQ</sequence>